<dbReference type="PROSITE" id="PS50925">
    <property type="entry name" value="BLUF"/>
    <property type="match status" value="1"/>
</dbReference>
<name>A0A1I4ZAT0_9FLAO</name>
<reference evidence="2 3" key="1">
    <citation type="submission" date="2016-10" db="EMBL/GenBank/DDBJ databases">
        <authorList>
            <person name="de Groot N.N."/>
        </authorList>
    </citation>
    <scope>NUCLEOTIDE SEQUENCE [LARGE SCALE GENOMIC DNA]</scope>
    <source>
        <strain evidence="2 3">DSM 17794</strain>
    </source>
</reference>
<dbReference type="SMART" id="SM01034">
    <property type="entry name" value="BLUF"/>
    <property type="match status" value="1"/>
</dbReference>
<dbReference type="GO" id="GO:0071949">
    <property type="term" value="F:FAD binding"/>
    <property type="evidence" value="ECO:0007669"/>
    <property type="project" value="InterPro"/>
</dbReference>
<dbReference type="AlphaFoldDB" id="A0A1I4ZAT0"/>
<evidence type="ECO:0000259" key="1">
    <source>
        <dbReference type="PROSITE" id="PS50925"/>
    </source>
</evidence>
<dbReference type="Gene3D" id="3.30.70.100">
    <property type="match status" value="1"/>
</dbReference>
<dbReference type="OrthoDB" id="1122028at2"/>
<dbReference type="GO" id="GO:0009882">
    <property type="term" value="F:blue light photoreceptor activity"/>
    <property type="evidence" value="ECO:0007669"/>
    <property type="project" value="InterPro"/>
</dbReference>
<dbReference type="RefSeq" id="WP_093407200.1">
    <property type="nucleotide sequence ID" value="NZ_FOVL01000005.1"/>
</dbReference>
<organism evidence="2 3">
    <name type="scientific">Salegentibacter flavus</name>
    <dbReference type="NCBI Taxonomy" id="287099"/>
    <lineage>
        <taxon>Bacteria</taxon>
        <taxon>Pseudomonadati</taxon>
        <taxon>Bacteroidota</taxon>
        <taxon>Flavobacteriia</taxon>
        <taxon>Flavobacteriales</taxon>
        <taxon>Flavobacteriaceae</taxon>
        <taxon>Salegentibacter</taxon>
    </lineage>
</organism>
<evidence type="ECO:0000313" key="2">
    <source>
        <dbReference type="EMBL" id="SFN47113.1"/>
    </source>
</evidence>
<dbReference type="InterPro" id="IPR036046">
    <property type="entry name" value="Acylphosphatase-like_dom_sf"/>
</dbReference>
<dbReference type="Pfam" id="PF04940">
    <property type="entry name" value="BLUF"/>
    <property type="match status" value="1"/>
</dbReference>
<keyword evidence="3" id="KW-1185">Reference proteome</keyword>
<dbReference type="Proteomes" id="UP000199153">
    <property type="component" value="Unassembled WGS sequence"/>
</dbReference>
<proteinExistence type="predicted"/>
<dbReference type="EMBL" id="FOVL01000005">
    <property type="protein sequence ID" value="SFN47113.1"/>
    <property type="molecule type" value="Genomic_DNA"/>
</dbReference>
<feature type="domain" description="BLUF" evidence="1">
    <location>
        <begin position="2"/>
        <end position="93"/>
    </location>
</feature>
<dbReference type="STRING" id="287099.SAMN05660413_01236"/>
<protein>
    <submittedName>
        <fullName evidence="2">Sensors of blue-light using FAD</fullName>
    </submittedName>
</protein>
<gene>
    <name evidence="2" type="ORF">SAMN05660413_01236</name>
</gene>
<dbReference type="SUPFAM" id="SSF54975">
    <property type="entry name" value="Acylphosphatase/BLUF domain-like"/>
    <property type="match status" value="1"/>
</dbReference>
<accession>A0A1I4ZAT0</accession>
<sequence>MRYAISYVSTANKDLTDPEVTNIMKRTMKFNRNHDISGILLYNENNFFQLLEGEKQTVLELYKIISEDSRHYDIIKFLEKPIFNTPFDGYLTEFITDIKRCDESTLEKYQHYLKVLNPGSQKSMKRVLEVMMV</sequence>
<dbReference type="InterPro" id="IPR007024">
    <property type="entry name" value="BLUF_domain"/>
</dbReference>
<evidence type="ECO:0000313" key="3">
    <source>
        <dbReference type="Proteomes" id="UP000199153"/>
    </source>
</evidence>